<proteinExistence type="predicted"/>
<organism evidence="2 3">
    <name type="scientific">Streptomyces katrae</name>
    <dbReference type="NCBI Taxonomy" id="68223"/>
    <lineage>
        <taxon>Bacteria</taxon>
        <taxon>Bacillati</taxon>
        <taxon>Actinomycetota</taxon>
        <taxon>Actinomycetes</taxon>
        <taxon>Kitasatosporales</taxon>
        <taxon>Streptomycetaceae</taxon>
        <taxon>Streptomyces</taxon>
    </lineage>
</organism>
<feature type="compositionally biased region" description="Low complexity" evidence="1">
    <location>
        <begin position="315"/>
        <end position="331"/>
    </location>
</feature>
<comment type="caution">
    <text evidence="2">The sequence shown here is derived from an EMBL/GenBank/DDBJ whole genome shotgun (WGS) entry which is preliminary data.</text>
</comment>
<feature type="region of interest" description="Disordered" evidence="1">
    <location>
        <begin position="1"/>
        <end position="24"/>
    </location>
</feature>
<reference evidence="2 3" key="1">
    <citation type="submission" date="2015-02" db="EMBL/GenBank/DDBJ databases">
        <authorList>
            <person name="Ju K.-S."/>
            <person name="Doroghazi J.R."/>
            <person name="Metcalf W."/>
        </authorList>
    </citation>
    <scope>NUCLEOTIDE SEQUENCE [LARGE SCALE GENOMIC DNA]</scope>
    <source>
        <strain evidence="2 3">NRRL ISP-5550</strain>
    </source>
</reference>
<sequence length="367" mass="37108">MRGPPEAAPEAERGGGAAAAHDQQVGVVGRLDEDTGHGDALLRFALDDQVGELLADHVRDGEEGLLVPAGDLVHAVEHGHDGADGLEHVPDVQQPQRRLAQLGFPGRVLGARQVVLVADGGEDAAAFLRPLDAAHHDDGGPGGRRRVEADGAEHERIEAAQAAVAHDDGAVQAGGPVQAGDGVGAAELGGDGQPRILGGHGLGRVVQEFPARGTDPLDALRRQVEGPAVGVGTVDDVQGAATALGLRRGPQGGVARLRRAVHADDDGAGVGGTDGAFHGSSQPRSRRVSPLTLAPPGAGKEGRQGPAGGPKVPIGPARSRPARRGGSSRSPDGTVRPSKRGSAPADGEWQHRTPATPTAGTAEQEAS</sequence>
<dbReference type="PATRIC" id="fig|68223.7.peg.4996"/>
<gene>
    <name evidence="2" type="ORF">VR44_08760</name>
</gene>
<protein>
    <submittedName>
        <fullName evidence="2">Uncharacterized protein</fullName>
    </submittedName>
</protein>
<evidence type="ECO:0000313" key="3">
    <source>
        <dbReference type="Proteomes" id="UP000033551"/>
    </source>
</evidence>
<accession>A0A0F4JQE5</accession>
<evidence type="ECO:0000256" key="1">
    <source>
        <dbReference type="SAM" id="MobiDB-lite"/>
    </source>
</evidence>
<evidence type="ECO:0000313" key="2">
    <source>
        <dbReference type="EMBL" id="KJY36069.1"/>
    </source>
</evidence>
<dbReference type="AlphaFoldDB" id="A0A0F4JQE5"/>
<feature type="region of interest" description="Disordered" evidence="1">
    <location>
        <begin position="264"/>
        <end position="367"/>
    </location>
</feature>
<dbReference type="Proteomes" id="UP000033551">
    <property type="component" value="Unassembled WGS sequence"/>
</dbReference>
<name>A0A0F4JQE5_9ACTN</name>
<keyword evidence="3" id="KW-1185">Reference proteome</keyword>
<dbReference type="EMBL" id="JZWV01000181">
    <property type="protein sequence ID" value="KJY36069.1"/>
    <property type="molecule type" value="Genomic_DNA"/>
</dbReference>